<feature type="compositionally biased region" description="Basic and acidic residues" evidence="3">
    <location>
        <begin position="1758"/>
        <end position="1767"/>
    </location>
</feature>
<proteinExistence type="predicted"/>
<feature type="region of interest" description="Disordered" evidence="3">
    <location>
        <begin position="1278"/>
        <end position="1311"/>
    </location>
</feature>
<feature type="compositionally biased region" description="Basic and acidic residues" evidence="3">
    <location>
        <begin position="1010"/>
        <end position="1024"/>
    </location>
</feature>
<feature type="region of interest" description="Disordered" evidence="3">
    <location>
        <begin position="2289"/>
        <end position="2318"/>
    </location>
</feature>
<feature type="compositionally biased region" description="Polar residues" evidence="3">
    <location>
        <begin position="1158"/>
        <end position="1191"/>
    </location>
</feature>
<organism evidence="5 6">
    <name type="scientific">Strongylocentrotus purpuratus</name>
    <name type="common">Purple sea urchin</name>
    <dbReference type="NCBI Taxonomy" id="7668"/>
    <lineage>
        <taxon>Eukaryota</taxon>
        <taxon>Metazoa</taxon>
        <taxon>Echinodermata</taxon>
        <taxon>Eleutherozoa</taxon>
        <taxon>Echinozoa</taxon>
        <taxon>Echinoidea</taxon>
        <taxon>Euechinoidea</taxon>
        <taxon>Echinacea</taxon>
        <taxon>Camarodonta</taxon>
        <taxon>Echinidea</taxon>
        <taxon>Strongylocentrotidae</taxon>
        <taxon>Strongylocentrotus</taxon>
    </lineage>
</organism>
<feature type="region of interest" description="Disordered" evidence="3">
    <location>
        <begin position="1497"/>
        <end position="1518"/>
    </location>
</feature>
<feature type="compositionally biased region" description="Low complexity" evidence="3">
    <location>
        <begin position="1112"/>
        <end position="1124"/>
    </location>
</feature>
<dbReference type="Proteomes" id="UP000007110">
    <property type="component" value="Unassembled WGS sequence"/>
</dbReference>
<dbReference type="InterPro" id="IPR009057">
    <property type="entry name" value="Homeodomain-like_sf"/>
</dbReference>
<feature type="region of interest" description="Disordered" evidence="3">
    <location>
        <begin position="196"/>
        <end position="248"/>
    </location>
</feature>
<feature type="compositionally biased region" description="Polar residues" evidence="3">
    <location>
        <begin position="1339"/>
        <end position="1350"/>
    </location>
</feature>
<feature type="region of interest" description="Disordered" evidence="3">
    <location>
        <begin position="1880"/>
        <end position="1914"/>
    </location>
</feature>
<keyword evidence="1 2" id="KW-0238">DNA-binding</keyword>
<dbReference type="InterPro" id="IPR001356">
    <property type="entry name" value="HD"/>
</dbReference>
<feature type="region of interest" description="Disordered" evidence="3">
    <location>
        <begin position="2192"/>
        <end position="2218"/>
    </location>
</feature>
<feature type="compositionally biased region" description="Basic residues" evidence="3">
    <location>
        <begin position="548"/>
        <end position="557"/>
    </location>
</feature>
<feature type="region of interest" description="Disordered" evidence="3">
    <location>
        <begin position="1679"/>
        <end position="1790"/>
    </location>
</feature>
<reference evidence="6" key="1">
    <citation type="submission" date="2015-02" db="EMBL/GenBank/DDBJ databases">
        <title>Genome sequencing for Strongylocentrotus purpuratus.</title>
        <authorList>
            <person name="Murali S."/>
            <person name="Liu Y."/>
            <person name="Vee V."/>
            <person name="English A."/>
            <person name="Wang M."/>
            <person name="Skinner E."/>
            <person name="Han Y."/>
            <person name="Muzny D.M."/>
            <person name="Worley K.C."/>
            <person name="Gibbs R.A."/>
        </authorList>
    </citation>
    <scope>NUCLEOTIDE SEQUENCE</scope>
</reference>
<keyword evidence="1 2" id="KW-0371">Homeobox</keyword>
<evidence type="ECO:0000256" key="3">
    <source>
        <dbReference type="SAM" id="MobiDB-lite"/>
    </source>
</evidence>
<feature type="compositionally biased region" description="Basic and acidic residues" evidence="3">
    <location>
        <begin position="1987"/>
        <end position="1997"/>
    </location>
</feature>
<dbReference type="OrthoDB" id="10591773at2759"/>
<feature type="compositionally biased region" description="Acidic residues" evidence="3">
    <location>
        <begin position="1192"/>
        <end position="1204"/>
    </location>
</feature>
<dbReference type="EnsemblMetazoa" id="XM_011662670">
    <property type="protein sequence ID" value="XP_011660972"/>
    <property type="gene ID" value="LOC100888674"/>
</dbReference>
<feature type="region of interest" description="Disordered" evidence="3">
    <location>
        <begin position="531"/>
        <end position="578"/>
    </location>
</feature>
<feature type="region of interest" description="Disordered" evidence="3">
    <location>
        <begin position="999"/>
        <end position="1064"/>
    </location>
</feature>
<accession>A0A7M7HI56</accession>
<feature type="region of interest" description="Disordered" evidence="3">
    <location>
        <begin position="915"/>
        <end position="959"/>
    </location>
</feature>
<dbReference type="GO" id="GO:0003677">
    <property type="term" value="F:DNA binding"/>
    <property type="evidence" value="ECO:0007669"/>
    <property type="project" value="UniProtKB-UniRule"/>
</dbReference>
<feature type="region of interest" description="Disordered" evidence="3">
    <location>
        <begin position="836"/>
        <end position="888"/>
    </location>
</feature>
<comment type="subcellular location">
    <subcellularLocation>
        <location evidence="1 2">Nucleus</location>
    </subcellularLocation>
</comment>
<feature type="compositionally biased region" description="Acidic residues" evidence="3">
    <location>
        <begin position="1134"/>
        <end position="1157"/>
    </location>
</feature>
<keyword evidence="6" id="KW-1185">Reference proteome</keyword>
<feature type="region of interest" description="Disordered" evidence="3">
    <location>
        <begin position="2442"/>
        <end position="2523"/>
    </location>
</feature>
<feature type="compositionally biased region" description="Basic and acidic residues" evidence="3">
    <location>
        <begin position="1033"/>
        <end position="1063"/>
    </location>
</feature>
<feature type="compositionally biased region" description="Low complexity" evidence="3">
    <location>
        <begin position="622"/>
        <end position="637"/>
    </location>
</feature>
<dbReference type="Pfam" id="PF00046">
    <property type="entry name" value="Homeodomain"/>
    <property type="match status" value="1"/>
</dbReference>
<feature type="region of interest" description="Disordered" evidence="3">
    <location>
        <begin position="1933"/>
        <end position="2001"/>
    </location>
</feature>
<feature type="compositionally biased region" description="Polar residues" evidence="3">
    <location>
        <begin position="2446"/>
        <end position="2461"/>
    </location>
</feature>
<feature type="compositionally biased region" description="Polar residues" evidence="3">
    <location>
        <begin position="852"/>
        <end position="876"/>
    </location>
</feature>
<evidence type="ECO:0000256" key="2">
    <source>
        <dbReference type="RuleBase" id="RU000682"/>
    </source>
</evidence>
<dbReference type="EnsemblMetazoa" id="XM_011662671">
    <property type="protein sequence ID" value="XP_011660973"/>
    <property type="gene ID" value="LOC100888674"/>
</dbReference>
<protein>
    <recommendedName>
        <fullName evidence="4">Homeobox domain-containing protein</fullName>
    </recommendedName>
</protein>
<feature type="region of interest" description="Disordered" evidence="3">
    <location>
        <begin position="1339"/>
        <end position="1368"/>
    </location>
</feature>
<sequence>MATKTNFDNDQVERLKVWFDINPTPSRNQVDHISSQLQVMSAHVWMWFHQQQNRVKAKPYISPQKVKTASLSKGLSSSMPHAHKAKTGSLSKQLDCTYGNAHKNRDVQEHVKGAEDRRKDRVQARKGHIRGILRKQDTRQHSDARSAEGCFNRTVESAETRGRMRVNFKDGGDVGMVNGSEVMQRLEPMQGCIKRKDKVADSVEHKRTRSSPGDVGIKHKIGNPQESSATKLQKDSIHRERKEAESHQYIRRKPAQGSMTRIVKEVDTRKSMRKKLVSRSEKKILKEADSQNFLVVKPVLRGIERRDKVADSRERGGLKATQGGINTAKKVSEKKRSLLQSECLLKQNQLTHKVKNTVVPKKMDATSNISQVGYQRAIEPEGTRQRGVTSTPVSINRTVEVERKHERQIKGPVTRRKVPEVLGSLVNEHHRAAEKNLRNLNHCRPVVEVSSSSIHKKKCKDSSRKGKKIKMLLSQKPNPLMNEAKTGNVLKESGGCEEKSKLKCKMPARTSTGRTGLFSALSLPQGKANISLSDSSDAEDFQDDQNKRTHKLTKKKKDMTDALGNSKSIPVLSRKRQHSALADCANRMTDGRNLTRIPLKSSSQVHQDNKKNLPVSPVKCDVSSTSTSQSSVVSSTVEEISALQNHRHKRRPLSPDSPDKNSCEIDIRITKRLLQGKNSEEMNSGKEVGKRCDPVISDDKIWDPYSGNFLFKRELSVNLIKINLSSYSDRREVTVSSKMNSTRRHKENKDSNPLCIDDKTDINANVSVKLSSVPKAAEKSIWSSIASSVETSNKVWSSIASPTETSLKEIPFIDGSSLQDQESNKLWSSIASSAEKSTKDIPFMERPASPDGESTPSSSQDTLASNEDPNRGNTESIFEDDSCEVSSSVDLEKVPADLSGEVEGIEETFSAVVKESKENEKISGYAMENTEDKEKSPEEEAETMTEVEQTSADELEDMEVNKEKYQNASDNLMESEEEFEETPVVLMEFMEEAEKSPADFVENCEANKGPVERERSTEDVERTGADSGETPLEVDKISEELMKRTKSSCGKEEEEKEISEKPATECQDLYENIDSPYYDICSPYMVVDEVSCSDTEEIEPKMTASQEDSSVSTHSSSKLESPSSKVVKNAETSEVSELDLRDDEEIVVSCSDTEETEPNMTASPEDSTVITHSLSKPESPSPQVVKNAETSEVSELDISDDEEIVVSSLPPKKTRKESPGNKVSKDQSVGKGISAGAFKPSASSPTNPTSSKATKKKDSPKVVDFDCCSETDEVILMSTVAPSTPSSKDFMNGTPDLSKKGSEKGSPKSLQIDAPATSVNQVLPIALENVTLLHTPSVRDSLSESQGVSDSTEEKSNDPVDMNTTPDADMELDCNDIELDMICDDIKLDIICENVSTISNDCDDHKLSERLLATSKQDVGRNDSSSDELVIDMEPCDQMDQPLQDQNVSENTSGSLRDSEDVSLDPPGWSVDCNDSSSDELVIDMEAYDLMKYPPQEQDVPEETSASQGDPAVDSAEDDVKLDNYQASDELNSCCDADTSLNAAEDLKSDELDEAEQSVEDGDSVHVIDVNACGEVESPLHAMDALENDAVVVAGTDSSQENNELRDSTSDGLCSDEITCEQKECSLAGNDPAGINTTTSRSDASEEKWDSVKLTVVHEDSTSDELVIDMEACDLMKCPPKYPAQEQDAQEDVSASPGDPAVDLSEVSASPGDPAVDLSEDDVKHDNSQTSDEVNSYCDADTSLNAAEDLTSDELDEAERNAEHDASEEMLDPVKQTMVHEGSPSEDELFKDATTCDPVESPLEDNAFTENSVNTSLDSFIASKANTPAYGAESSSSVTCVMDQGSLEEGLMTSGGNPPLEEESFGNVGAVLGEVEDLVPARGSAPSSDDSVPCETKVHADRKGSPSVKAGTTTTELSEVFEAGDLAVTAINSSATSEDHQPQTSSSSDAANLWPAKTDIKVRSEPGVAAEKDTLSGTNTPSGDLKPSNKENSAEKVKHPRSLSKLVLDLTQKLGILARKASVGSLDLPKSTVSINHKARYSKKSSSLSSSLSSSSTEAAPQPSKPIQEPRRGSKRRRVITNTNLKRPPIPEAVQIRIQQLNPYPCDHNWKRNAAMVELAQKELQLDCQPGDISFTKALNLAANLELSNEPLMGARGNTMGSLNFYYQPDMDPTNAVSAGATVKDSCGATVATSNENSCSQRVDAQPSSGSMDSGWSTTVEDHPLVRQLLCGTEPVKQKRSRSKSGKLNKDNKSRRRRKSSDDIPWDGSFSEKDIREEWMQLLKVMEESTLSGDEGQPSSSGTTVPSSSVTASASEGDLGSSAVVSVEGLPSAPLRVTASASTMASAEDQFPAATGYQAATLGVPETSTASASEADDLSDMPSILRVFSLRDEAQESCPTLEPSGLGSFDLDSARIVEEQRTPSEVYSLAATAAAASAARNALNTTHPASSLPSYQQAQSWNRKRHSSQTYGSTDGVPPVKSAARAVNGSTFQEFPGRTMQQRQIRPQPVPSSCRNQSGNLSGTVQTIASNNNIINSTSSSVPSGISPNNHLINIPMASPSSSNTQGATCVQSASPILVASQPPVSLVPVPPVAQRQVQQPLLQSLLNPLILNQELQQRRFSDSPPLCTPYPITTVSANVISGHPGVTLNSLPRQPVPAGNIPGPVIGYLARNVTLPTPANTQWTQPSTSLQLTPVNSQTYSNDLNNQSKTIYYTAQGSTLTFHV</sequence>
<dbReference type="RefSeq" id="XP_011660972.2">
    <property type="nucleotide sequence ID" value="XM_011662670.2"/>
</dbReference>
<feature type="DNA-binding region" description="Homeobox" evidence="1">
    <location>
        <begin position="3"/>
        <end position="59"/>
    </location>
</feature>
<feature type="compositionally biased region" description="Basic and acidic residues" evidence="3">
    <location>
        <begin position="232"/>
        <end position="248"/>
    </location>
</feature>
<keyword evidence="1 2" id="KW-0539">Nucleus</keyword>
<feature type="compositionally biased region" description="Low complexity" evidence="3">
    <location>
        <begin position="2044"/>
        <end position="2056"/>
    </location>
</feature>
<feature type="compositionally biased region" description="Basic and acidic residues" evidence="3">
    <location>
        <begin position="1216"/>
        <end position="1225"/>
    </location>
</feature>
<feature type="region of interest" description="Disordered" evidence="3">
    <location>
        <begin position="1439"/>
        <end position="1477"/>
    </location>
</feature>
<dbReference type="Gene3D" id="1.10.10.60">
    <property type="entry name" value="Homeodomain-like"/>
    <property type="match status" value="1"/>
</dbReference>
<feature type="compositionally biased region" description="Acidic residues" evidence="3">
    <location>
        <begin position="939"/>
        <end position="958"/>
    </location>
</feature>
<evidence type="ECO:0000313" key="5">
    <source>
        <dbReference type="EnsemblMetazoa" id="XP_011660974"/>
    </source>
</evidence>
<evidence type="ECO:0000256" key="1">
    <source>
        <dbReference type="PROSITE-ProRule" id="PRU00108"/>
    </source>
</evidence>
<dbReference type="EnsemblMetazoa" id="XM_011662672">
    <property type="protein sequence ID" value="XP_011660974"/>
    <property type="gene ID" value="LOC100888674"/>
</dbReference>
<feature type="compositionally biased region" description="Polar residues" evidence="3">
    <location>
        <begin position="1280"/>
        <end position="1289"/>
    </location>
</feature>
<reference evidence="5" key="2">
    <citation type="submission" date="2021-01" db="UniProtKB">
        <authorList>
            <consortium name="EnsemblMetazoa"/>
        </authorList>
    </citation>
    <scope>IDENTIFICATION</scope>
</reference>
<feature type="compositionally biased region" description="Polar residues" evidence="3">
    <location>
        <begin position="1441"/>
        <end position="1456"/>
    </location>
</feature>
<feature type="domain" description="Homeobox" evidence="4">
    <location>
        <begin position="1"/>
        <end position="58"/>
    </location>
</feature>
<feature type="compositionally biased region" description="Basic and acidic residues" evidence="3">
    <location>
        <begin position="1958"/>
        <end position="1974"/>
    </location>
</feature>
<dbReference type="GO" id="GO:0005634">
    <property type="term" value="C:nucleus"/>
    <property type="evidence" value="ECO:0007669"/>
    <property type="project" value="UniProtKB-SubCell"/>
</dbReference>
<dbReference type="RefSeq" id="XP_011660974.2">
    <property type="nucleotide sequence ID" value="XM_011662672.2"/>
</dbReference>
<feature type="compositionally biased region" description="Polar residues" evidence="3">
    <location>
        <begin position="1933"/>
        <end position="1950"/>
    </location>
</feature>
<name>A0A7M7HI56_STRPU</name>
<dbReference type="RefSeq" id="XP_011660973.2">
    <property type="nucleotide sequence ID" value="XM_011662671.2"/>
</dbReference>
<dbReference type="InParanoid" id="A0A7M7HI56"/>
<dbReference type="CDD" id="cd00086">
    <property type="entry name" value="homeodomain"/>
    <property type="match status" value="1"/>
</dbReference>
<evidence type="ECO:0000259" key="4">
    <source>
        <dbReference type="PROSITE" id="PS50071"/>
    </source>
</evidence>
<feature type="region of interest" description="Disordered" evidence="3">
    <location>
        <begin position="479"/>
        <end position="509"/>
    </location>
</feature>
<feature type="region of interest" description="Disordered" evidence="3">
    <location>
        <begin position="601"/>
        <end position="664"/>
    </location>
</feature>
<feature type="compositionally biased region" description="Basic residues" evidence="3">
    <location>
        <begin position="2238"/>
        <end position="2259"/>
    </location>
</feature>
<feature type="region of interest" description="Disordered" evidence="3">
    <location>
        <begin position="1630"/>
        <end position="1649"/>
    </location>
</feature>
<dbReference type="SUPFAM" id="SSF46689">
    <property type="entry name" value="Homeodomain-like"/>
    <property type="match status" value="1"/>
</dbReference>
<evidence type="ECO:0000313" key="6">
    <source>
        <dbReference type="Proteomes" id="UP000007110"/>
    </source>
</evidence>
<dbReference type="PROSITE" id="PS50071">
    <property type="entry name" value="HOMEOBOX_2"/>
    <property type="match status" value="1"/>
</dbReference>
<feature type="compositionally biased region" description="Basic and acidic residues" evidence="3">
    <location>
        <begin position="1297"/>
        <end position="1306"/>
    </location>
</feature>
<feature type="region of interest" description="Disordered" evidence="3">
    <location>
        <begin position="2039"/>
        <end position="2088"/>
    </location>
</feature>
<dbReference type="KEGG" id="spu:100888674"/>
<feature type="compositionally biased region" description="Low complexity" evidence="3">
    <location>
        <begin position="2298"/>
        <end position="2315"/>
    </location>
</feature>
<feature type="compositionally biased region" description="Polar residues" evidence="3">
    <location>
        <begin position="2488"/>
        <end position="2523"/>
    </location>
</feature>
<dbReference type="GeneID" id="100888674"/>
<feature type="region of interest" description="Disordered" evidence="3">
    <location>
        <begin position="1092"/>
        <end position="1262"/>
    </location>
</feature>
<feature type="region of interest" description="Disordered" evidence="3">
    <location>
        <begin position="2231"/>
        <end position="2269"/>
    </location>
</feature>
<feature type="compositionally biased region" description="Low complexity" evidence="3">
    <location>
        <begin position="1239"/>
        <end position="1252"/>
    </location>
</feature>